<dbReference type="GO" id="GO:0051233">
    <property type="term" value="C:spindle midzone"/>
    <property type="evidence" value="ECO:0007669"/>
    <property type="project" value="TreeGrafter"/>
</dbReference>
<evidence type="ECO:0000259" key="11">
    <source>
        <dbReference type="Pfam" id="PF10444"/>
    </source>
</evidence>
<name>A0A8H5B1B7_9AGAR</name>
<feature type="compositionally biased region" description="Polar residues" evidence="10">
    <location>
        <begin position="127"/>
        <end position="153"/>
    </location>
</feature>
<dbReference type="InterPro" id="IPR018851">
    <property type="entry name" value="Borealin_N"/>
</dbReference>
<feature type="compositionally biased region" description="Polar residues" evidence="10">
    <location>
        <begin position="178"/>
        <end position="194"/>
    </location>
</feature>
<dbReference type="GO" id="GO:0005634">
    <property type="term" value="C:nucleus"/>
    <property type="evidence" value="ECO:0007669"/>
    <property type="project" value="UniProtKB-SubCell"/>
</dbReference>
<evidence type="ECO:0000256" key="8">
    <source>
        <dbReference type="ARBA" id="ARBA00023306"/>
    </source>
</evidence>
<evidence type="ECO:0000313" key="13">
    <source>
        <dbReference type="Proteomes" id="UP000567179"/>
    </source>
</evidence>
<dbReference type="GO" id="GO:0032133">
    <property type="term" value="C:chromosome passenger complex"/>
    <property type="evidence" value="ECO:0007669"/>
    <property type="project" value="TreeGrafter"/>
</dbReference>
<keyword evidence="5" id="KW-0132">Cell division</keyword>
<keyword evidence="6" id="KW-0498">Mitosis</keyword>
<dbReference type="PANTHER" id="PTHR16040:SF7">
    <property type="entry name" value="AUSTRALIN, ISOFORM A-RELATED"/>
    <property type="match status" value="1"/>
</dbReference>
<keyword evidence="8" id="KW-0131">Cell cycle</keyword>
<feature type="compositionally biased region" description="Polar residues" evidence="10">
    <location>
        <begin position="160"/>
        <end position="170"/>
    </location>
</feature>
<dbReference type="GO" id="GO:0000775">
    <property type="term" value="C:chromosome, centromeric region"/>
    <property type="evidence" value="ECO:0007669"/>
    <property type="project" value="UniProtKB-SubCell"/>
</dbReference>
<keyword evidence="4" id="KW-0158">Chromosome</keyword>
<evidence type="ECO:0000256" key="7">
    <source>
        <dbReference type="ARBA" id="ARBA00023242"/>
    </source>
</evidence>
<evidence type="ECO:0000256" key="2">
    <source>
        <dbReference type="ARBA" id="ARBA00004584"/>
    </source>
</evidence>
<evidence type="ECO:0000256" key="6">
    <source>
        <dbReference type="ARBA" id="ARBA00022776"/>
    </source>
</evidence>
<keyword evidence="9" id="KW-0137">Centromere</keyword>
<keyword evidence="7" id="KW-0539">Nucleus</keyword>
<dbReference type="PANTHER" id="PTHR16040">
    <property type="entry name" value="AUSTRALIN, ISOFORM A-RELATED"/>
    <property type="match status" value="1"/>
</dbReference>
<dbReference type="Pfam" id="PF10444">
    <property type="entry name" value="Nbl1_Borealin_N"/>
    <property type="match status" value="1"/>
</dbReference>
<dbReference type="EMBL" id="JAACJJ010000043">
    <property type="protein sequence ID" value="KAF5314837.1"/>
    <property type="molecule type" value="Genomic_DNA"/>
</dbReference>
<sequence length="481" mass="52544">MKRRYTDEEKRQLIANLDIEVAHRTRQFEAWLADRLENFTIHQEGQVLRIPKQVRGMTMRAFGQKYEGNVQLALRGFQKERLAAAGGDATLGEIDKSMRKRKWAASQEADPDASGTGENKDMDSQRTTKTARKQSASPKKVAGSSTGPGTAQRSRMLASITKTPGTSRTMSRIPASPSPQKSRPPFNNTTSTHNPRPLRPTSPSKAHSTNPFASGTGQTSRVPSSSSFNPSLPAKTPIFPGIKDKDKDPTTIATATRTMMRLPRKDENMLSVNGSPLANPYEFGLGWFKGVEMAQMDADEDAETTGNEDEGGGQHRKGGGGGTDRTLKRMKSNIIIRRDPSAALASGMHSRTESQASFYTASSSNQDSSTHSREMSQSSFEPPHPQHNPGASLQAFRFPAGQPSMNTNMTDATPKPNRHQRTFSALVAIPTKDGHLLEFDPLQTSPGTLDALEGISDSAKKQAKVEMGRLIQATVDKWRVL</sequence>
<evidence type="ECO:0000256" key="10">
    <source>
        <dbReference type="SAM" id="MobiDB-lite"/>
    </source>
</evidence>
<comment type="subcellular location">
    <subcellularLocation>
        <location evidence="2">Chromosome</location>
        <location evidence="2">Centromere</location>
    </subcellularLocation>
    <subcellularLocation>
        <location evidence="1">Nucleus</location>
    </subcellularLocation>
</comment>
<proteinExistence type="inferred from homology"/>
<keyword evidence="13" id="KW-1185">Reference proteome</keyword>
<feature type="compositionally biased region" description="Polar residues" evidence="10">
    <location>
        <begin position="201"/>
        <end position="219"/>
    </location>
</feature>
<feature type="compositionally biased region" description="Low complexity" evidence="10">
    <location>
        <begin position="220"/>
        <end position="233"/>
    </location>
</feature>
<evidence type="ECO:0000256" key="3">
    <source>
        <dbReference type="ARBA" id="ARBA00009914"/>
    </source>
</evidence>
<dbReference type="GO" id="GO:0000070">
    <property type="term" value="P:mitotic sister chromatid segregation"/>
    <property type="evidence" value="ECO:0007669"/>
    <property type="project" value="TreeGrafter"/>
</dbReference>
<feature type="region of interest" description="Disordered" evidence="10">
    <location>
        <begin position="298"/>
        <end position="394"/>
    </location>
</feature>
<evidence type="ECO:0000256" key="1">
    <source>
        <dbReference type="ARBA" id="ARBA00004123"/>
    </source>
</evidence>
<evidence type="ECO:0000256" key="5">
    <source>
        <dbReference type="ARBA" id="ARBA00022618"/>
    </source>
</evidence>
<dbReference type="OrthoDB" id="2392550at2759"/>
<comment type="caution">
    <text evidence="12">The sequence shown here is derived from an EMBL/GenBank/DDBJ whole genome shotgun (WGS) entry which is preliminary data.</text>
</comment>
<feature type="compositionally biased region" description="Polar residues" evidence="10">
    <location>
        <begin position="353"/>
        <end position="380"/>
    </location>
</feature>
<evidence type="ECO:0000313" key="12">
    <source>
        <dbReference type="EMBL" id="KAF5314837.1"/>
    </source>
</evidence>
<dbReference type="InterPro" id="IPR018867">
    <property type="entry name" value="Cell_div_borealin"/>
</dbReference>
<feature type="region of interest" description="Disordered" evidence="10">
    <location>
        <begin position="102"/>
        <end position="249"/>
    </location>
</feature>
<accession>A0A8H5B1B7</accession>
<organism evidence="12 13">
    <name type="scientific">Psilocybe cf. subviscida</name>
    <dbReference type="NCBI Taxonomy" id="2480587"/>
    <lineage>
        <taxon>Eukaryota</taxon>
        <taxon>Fungi</taxon>
        <taxon>Dikarya</taxon>
        <taxon>Basidiomycota</taxon>
        <taxon>Agaricomycotina</taxon>
        <taxon>Agaricomycetes</taxon>
        <taxon>Agaricomycetidae</taxon>
        <taxon>Agaricales</taxon>
        <taxon>Agaricineae</taxon>
        <taxon>Strophariaceae</taxon>
        <taxon>Psilocybe</taxon>
    </lineage>
</organism>
<dbReference type="AlphaFoldDB" id="A0A8H5B1B7"/>
<feature type="domain" description="Borealin N-terminal" evidence="11">
    <location>
        <begin position="9"/>
        <end position="63"/>
    </location>
</feature>
<reference evidence="12 13" key="1">
    <citation type="journal article" date="2020" name="ISME J.">
        <title>Uncovering the hidden diversity of litter-decomposition mechanisms in mushroom-forming fungi.</title>
        <authorList>
            <person name="Floudas D."/>
            <person name="Bentzer J."/>
            <person name="Ahren D."/>
            <person name="Johansson T."/>
            <person name="Persson P."/>
            <person name="Tunlid A."/>
        </authorList>
    </citation>
    <scope>NUCLEOTIDE SEQUENCE [LARGE SCALE GENOMIC DNA]</scope>
    <source>
        <strain evidence="12 13">CBS 101986</strain>
    </source>
</reference>
<gene>
    <name evidence="12" type="ORF">D9619_007065</name>
</gene>
<dbReference type="Proteomes" id="UP000567179">
    <property type="component" value="Unassembled WGS sequence"/>
</dbReference>
<evidence type="ECO:0000256" key="4">
    <source>
        <dbReference type="ARBA" id="ARBA00022454"/>
    </source>
</evidence>
<evidence type="ECO:0000256" key="9">
    <source>
        <dbReference type="ARBA" id="ARBA00023328"/>
    </source>
</evidence>
<feature type="compositionally biased region" description="Acidic residues" evidence="10">
    <location>
        <begin position="298"/>
        <end position="311"/>
    </location>
</feature>
<dbReference type="GO" id="GO:0051301">
    <property type="term" value="P:cell division"/>
    <property type="evidence" value="ECO:0007669"/>
    <property type="project" value="UniProtKB-KW"/>
</dbReference>
<comment type="similarity">
    <text evidence="3">Belongs to the borealin family.</text>
</comment>
<protein>
    <recommendedName>
        <fullName evidence="11">Borealin N-terminal domain-containing protein</fullName>
    </recommendedName>
</protein>